<feature type="coiled-coil region" evidence="7">
    <location>
        <begin position="114"/>
        <end position="166"/>
    </location>
</feature>
<comment type="similarity">
    <text evidence="2 6">Belongs to the RRF family.</text>
</comment>
<sequence length="185" mass="21092">MTKEVIADMKNHMEKSVESLRREYQKVRTGRASTGLLDEIKVEYYGNPSLLNQVATLAIPEPRTITIQPWEAKMIPVIEKAIMNANLGFTPANDGKVIRISLPPLTEERRKDIVKMLKKLAEEAKIAVRNIRRDAIDGLKKLEKDKQISEDDLKRAEKDVQDVTNSFVAKIDEVLAHKEKEVMEV</sequence>
<accession>A0A0B5B8H4</accession>
<dbReference type="InterPro" id="IPR023584">
    <property type="entry name" value="Ribosome_recyc_fac_dom"/>
</dbReference>
<keyword evidence="3 6" id="KW-0963">Cytoplasm</keyword>
<dbReference type="NCBIfam" id="TIGR00496">
    <property type="entry name" value="frr"/>
    <property type="match status" value="1"/>
</dbReference>
<dbReference type="Proteomes" id="UP000057609">
    <property type="component" value="Chromosome"/>
</dbReference>
<dbReference type="FunFam" id="1.10.132.20:FF:000001">
    <property type="entry name" value="Ribosome-recycling factor"/>
    <property type="match status" value="1"/>
</dbReference>
<name>A0A0B5B8H4_9BACT</name>
<keyword evidence="7" id="KW-0175">Coiled coil</keyword>
<dbReference type="Gene3D" id="1.10.132.20">
    <property type="entry name" value="Ribosome-recycling factor"/>
    <property type="match status" value="1"/>
</dbReference>
<dbReference type="GO" id="GO:0002184">
    <property type="term" value="P:cytoplasmic translational termination"/>
    <property type="evidence" value="ECO:0007669"/>
    <property type="project" value="TreeGrafter"/>
</dbReference>
<proteinExistence type="inferred from homology"/>
<dbReference type="Gene3D" id="3.30.1360.40">
    <property type="match status" value="1"/>
</dbReference>
<dbReference type="SUPFAM" id="SSF55194">
    <property type="entry name" value="Ribosome recycling factor, RRF"/>
    <property type="match status" value="1"/>
</dbReference>
<dbReference type="Pfam" id="PF01765">
    <property type="entry name" value="RRF"/>
    <property type="match status" value="1"/>
</dbReference>
<evidence type="ECO:0000256" key="6">
    <source>
        <dbReference type="HAMAP-Rule" id="MF_00040"/>
    </source>
</evidence>
<dbReference type="HAMAP" id="MF_00040">
    <property type="entry name" value="RRF"/>
    <property type="match status" value="1"/>
</dbReference>
<keyword evidence="4 6" id="KW-0648">Protein biosynthesis</keyword>
<comment type="subcellular location">
    <subcellularLocation>
        <location evidence="1 6">Cytoplasm</location>
    </subcellularLocation>
</comment>
<dbReference type="InterPro" id="IPR036191">
    <property type="entry name" value="RRF_sf"/>
</dbReference>
<dbReference type="RefSeq" id="WP_039741319.1">
    <property type="nucleotide sequence ID" value="NZ_CP009788.1"/>
</dbReference>
<comment type="function">
    <text evidence="5 6">Responsible for the release of ribosomes from messenger RNA at the termination of protein biosynthesis. May increase the efficiency of translation by recycling ribosomes from one round of translation to another.</text>
</comment>
<evidence type="ECO:0000256" key="4">
    <source>
        <dbReference type="ARBA" id="ARBA00022917"/>
    </source>
</evidence>
<evidence type="ECO:0000313" key="9">
    <source>
        <dbReference type="EMBL" id="AJE02978.1"/>
    </source>
</evidence>
<dbReference type="KEGG" id="gpi:GPICK_06020"/>
<evidence type="ECO:0000256" key="5">
    <source>
        <dbReference type="ARBA" id="ARBA00025050"/>
    </source>
</evidence>
<evidence type="ECO:0000256" key="3">
    <source>
        <dbReference type="ARBA" id="ARBA00022490"/>
    </source>
</evidence>
<protein>
    <recommendedName>
        <fullName evidence="6">Ribosome-recycling factor</fullName>
        <shortName evidence="6">RRF</shortName>
    </recommendedName>
    <alternativeName>
        <fullName evidence="6">Ribosome-releasing factor</fullName>
    </alternativeName>
</protein>
<evidence type="ECO:0000256" key="7">
    <source>
        <dbReference type="SAM" id="Coils"/>
    </source>
</evidence>
<evidence type="ECO:0000256" key="1">
    <source>
        <dbReference type="ARBA" id="ARBA00004496"/>
    </source>
</evidence>
<dbReference type="AlphaFoldDB" id="A0A0B5B8H4"/>
<dbReference type="PANTHER" id="PTHR20982">
    <property type="entry name" value="RIBOSOME RECYCLING FACTOR"/>
    <property type="match status" value="1"/>
</dbReference>
<dbReference type="HOGENOM" id="CLU_073981_2_0_7"/>
<dbReference type="CDD" id="cd00520">
    <property type="entry name" value="RRF"/>
    <property type="match status" value="1"/>
</dbReference>
<dbReference type="FunFam" id="3.30.1360.40:FF:000001">
    <property type="entry name" value="Ribosome-recycling factor"/>
    <property type="match status" value="1"/>
</dbReference>
<evidence type="ECO:0000259" key="8">
    <source>
        <dbReference type="Pfam" id="PF01765"/>
    </source>
</evidence>
<organism evidence="9 10">
    <name type="scientific">Geobacter pickeringii</name>
    <dbReference type="NCBI Taxonomy" id="345632"/>
    <lineage>
        <taxon>Bacteria</taxon>
        <taxon>Pseudomonadati</taxon>
        <taxon>Thermodesulfobacteriota</taxon>
        <taxon>Desulfuromonadia</taxon>
        <taxon>Geobacterales</taxon>
        <taxon>Geobacteraceae</taxon>
        <taxon>Geobacter</taxon>
    </lineage>
</organism>
<dbReference type="OrthoDB" id="9804006at2"/>
<dbReference type="STRING" id="345632.GPICK_06020"/>
<evidence type="ECO:0000313" key="10">
    <source>
        <dbReference type="Proteomes" id="UP000057609"/>
    </source>
</evidence>
<keyword evidence="10" id="KW-1185">Reference proteome</keyword>
<dbReference type="InterPro" id="IPR002661">
    <property type="entry name" value="Ribosome_recyc_fac"/>
</dbReference>
<dbReference type="GO" id="GO:0005829">
    <property type="term" value="C:cytosol"/>
    <property type="evidence" value="ECO:0007669"/>
    <property type="project" value="GOC"/>
</dbReference>
<gene>
    <name evidence="6 9" type="primary">frr</name>
    <name evidence="9" type="ORF">GPICK_06020</name>
</gene>
<dbReference type="PANTHER" id="PTHR20982:SF3">
    <property type="entry name" value="MITOCHONDRIAL RIBOSOME RECYCLING FACTOR PSEUDO 1"/>
    <property type="match status" value="1"/>
</dbReference>
<feature type="domain" description="Ribosome recycling factor" evidence="8">
    <location>
        <begin position="20"/>
        <end position="183"/>
    </location>
</feature>
<evidence type="ECO:0000256" key="2">
    <source>
        <dbReference type="ARBA" id="ARBA00005912"/>
    </source>
</evidence>
<dbReference type="EMBL" id="CP009788">
    <property type="protein sequence ID" value="AJE02978.1"/>
    <property type="molecule type" value="Genomic_DNA"/>
</dbReference>
<dbReference type="GO" id="GO:0043023">
    <property type="term" value="F:ribosomal large subunit binding"/>
    <property type="evidence" value="ECO:0007669"/>
    <property type="project" value="TreeGrafter"/>
</dbReference>
<reference evidence="9 10" key="1">
    <citation type="journal article" date="2015" name="Genome Announc.">
        <title>Complete Genome of Geobacter pickeringii G13T, a Metal-Reducing Isolate from Sedimentary Kaolin Deposits.</title>
        <authorList>
            <person name="Badalamenti J.P."/>
            <person name="Bond D.R."/>
        </authorList>
    </citation>
    <scope>NUCLEOTIDE SEQUENCE [LARGE SCALE GENOMIC DNA]</scope>
    <source>
        <strain evidence="9 10">G13</strain>
    </source>
</reference>